<keyword evidence="1" id="KW-0479">Metal-binding</keyword>
<accession>A0ABT1W385</accession>
<dbReference type="InterPro" id="IPR001279">
    <property type="entry name" value="Metallo-B-lactamas"/>
</dbReference>
<dbReference type="Proteomes" id="UP001524587">
    <property type="component" value="Unassembled WGS sequence"/>
</dbReference>
<dbReference type="PANTHER" id="PTHR43084:SF1">
    <property type="entry name" value="PERSULFIDE DIOXYGENASE ETHE1, MITOCHONDRIAL"/>
    <property type="match status" value="1"/>
</dbReference>
<dbReference type="SMART" id="SM00849">
    <property type="entry name" value="Lactamase_B"/>
    <property type="match status" value="1"/>
</dbReference>
<dbReference type="InterPro" id="IPR044528">
    <property type="entry name" value="POD-like_MBL-fold"/>
</dbReference>
<organism evidence="3 4">
    <name type="scientific">Endosaccharibacter trunci</name>
    <dbReference type="NCBI Taxonomy" id="2812733"/>
    <lineage>
        <taxon>Bacteria</taxon>
        <taxon>Pseudomonadati</taxon>
        <taxon>Pseudomonadota</taxon>
        <taxon>Alphaproteobacteria</taxon>
        <taxon>Acetobacterales</taxon>
        <taxon>Acetobacteraceae</taxon>
        <taxon>Endosaccharibacter</taxon>
    </lineage>
</organism>
<sequence length="293" mass="31560">MSVSAAGPVVAMFHDEPTGSAQYVVADPGSGACAIIDPVLELDRRSGTIATRSADAILAHVERQGLRVRWIVDTHPHADHLSAAAYLSGRTGAPVATGTEVTGVQRLWKGIYGLPESFPTDGSQWDRLLRPGDTLELGGIEGRILFSPGHTLCSITPVFGDAAFIHDTLFMPDSGSARADFPGGDAAALWRSIGEIMRLPDECRLFVGHDYRPQGRAVRSDSTVAAMRAEHPHLRLEETAFVRMRRERDATLPLPELMLLALQVNIRAGRLPESDAEGRRNLLLPIGAFSGGT</sequence>
<dbReference type="PANTHER" id="PTHR43084">
    <property type="entry name" value="PERSULFIDE DIOXYGENASE ETHE1"/>
    <property type="match status" value="1"/>
</dbReference>
<dbReference type="Gene3D" id="3.60.15.10">
    <property type="entry name" value="Ribonuclease Z/Hydroxyacylglutathione hydrolase-like"/>
    <property type="match status" value="1"/>
</dbReference>
<keyword evidence="4" id="KW-1185">Reference proteome</keyword>
<dbReference type="SUPFAM" id="SSF56281">
    <property type="entry name" value="Metallo-hydrolase/oxidoreductase"/>
    <property type="match status" value="1"/>
</dbReference>
<evidence type="ECO:0000313" key="4">
    <source>
        <dbReference type="Proteomes" id="UP001524587"/>
    </source>
</evidence>
<dbReference type="EMBL" id="JAMSKV010000001">
    <property type="protein sequence ID" value="MCQ8277347.1"/>
    <property type="molecule type" value="Genomic_DNA"/>
</dbReference>
<dbReference type="Pfam" id="PF00753">
    <property type="entry name" value="Lactamase_B"/>
    <property type="match status" value="1"/>
</dbReference>
<evidence type="ECO:0000259" key="2">
    <source>
        <dbReference type="SMART" id="SM00849"/>
    </source>
</evidence>
<reference evidence="3 4" key="1">
    <citation type="submission" date="2022-06" db="EMBL/GenBank/DDBJ databases">
        <title>Endosaccharibacter gen. nov., sp. nov., endophytic bacteria isolated from sugarcane.</title>
        <authorList>
            <person name="Pitiwittayakul N."/>
            <person name="Yukphan P."/>
            <person name="Charoenyingcharoen P."/>
            <person name="Tanasupawat S."/>
        </authorList>
    </citation>
    <scope>NUCLEOTIDE SEQUENCE [LARGE SCALE GENOMIC DNA]</scope>
    <source>
        <strain evidence="3 4">KSS8</strain>
    </source>
</reference>
<dbReference type="RefSeq" id="WP_422862777.1">
    <property type="nucleotide sequence ID" value="NZ_JAMSKV010000001.1"/>
</dbReference>
<gene>
    <name evidence="3" type="ORF">NFI95_02635</name>
</gene>
<proteinExistence type="predicted"/>
<dbReference type="InterPro" id="IPR036866">
    <property type="entry name" value="RibonucZ/Hydroxyglut_hydro"/>
</dbReference>
<comment type="caution">
    <text evidence="3">The sequence shown here is derived from an EMBL/GenBank/DDBJ whole genome shotgun (WGS) entry which is preliminary data.</text>
</comment>
<evidence type="ECO:0000313" key="3">
    <source>
        <dbReference type="EMBL" id="MCQ8277347.1"/>
    </source>
</evidence>
<feature type="domain" description="Metallo-beta-lactamase" evidence="2">
    <location>
        <begin position="19"/>
        <end position="209"/>
    </location>
</feature>
<evidence type="ECO:0000256" key="1">
    <source>
        <dbReference type="ARBA" id="ARBA00022723"/>
    </source>
</evidence>
<dbReference type="InterPro" id="IPR051682">
    <property type="entry name" value="Mito_Persulfide_Diox"/>
</dbReference>
<dbReference type="CDD" id="cd07724">
    <property type="entry name" value="POD-like_MBL-fold"/>
    <property type="match status" value="1"/>
</dbReference>
<name>A0ABT1W385_9PROT</name>
<protein>
    <submittedName>
        <fullName evidence="3">MBL fold metallo-hydrolase</fullName>
    </submittedName>
</protein>